<feature type="region of interest" description="Disordered" evidence="9">
    <location>
        <begin position="1226"/>
        <end position="1256"/>
    </location>
</feature>
<comment type="subcellular location">
    <subcellularLocation>
        <location evidence="1">Cytoplasm</location>
        <location evidence="1">Cytoskeleton</location>
    </subcellularLocation>
</comment>
<evidence type="ECO:0000256" key="3">
    <source>
        <dbReference type="ARBA" id="ARBA00022658"/>
    </source>
</evidence>
<gene>
    <name evidence="10" type="ORF">LSAA_3980</name>
</gene>
<keyword evidence="3" id="KW-0344">Guanine-nucleotide releasing factor</keyword>
<accession>A0A7R8H296</accession>
<dbReference type="SUPFAM" id="SSF48065">
    <property type="entry name" value="DBL homology domain (DH-domain)"/>
    <property type="match status" value="1"/>
</dbReference>
<dbReference type="SMART" id="SM00325">
    <property type="entry name" value="RhoGEF"/>
    <property type="match status" value="1"/>
</dbReference>
<dbReference type="CDD" id="cd00160">
    <property type="entry name" value="RhoGEF"/>
    <property type="match status" value="1"/>
</dbReference>
<dbReference type="InterPro" id="IPR035899">
    <property type="entry name" value="DBL_dom_sf"/>
</dbReference>
<sequence>MFQSVFKDITKPLDSFLFMPLPPLNVEHLLSSRGSQSFITTIDFGRKSQLRLSCFCYYSLFSSFFIMEFESRKSFNTLCSQEDPVTLISYYSGEHSGRGRVKSTVVPPVIAKKSEKFFKTLRRRSKSASRLGDYSRKESNTNSSSSVFLRLIYTNLHCQRRSLSDNEDSTSFASSLSSSRFSTLKTSREVKMERDRLRQERLSKLTQETKELIDKLKSEGTSIHRSLFNPNRERFFEEARERLQSGLSSGLSQPPSSSSQSSSSNDNDIISSFLREHQERFSTLLAQRRVASTFFYFSTAGSSSLDQQRSSPQVRHIPVIREFPNPLGENTTTSSSSSSSSNLHRSSSSSSSSGFSSIGRKSGLQGSRTNLSPHHHPSFENHFGFNRFGGGFRADFGVASNSFYPSLSSSPILSSGGKSSSSLNHNHNHHNNNNSTTSCSDRSKRNSSSKLLKINNSKIKAMENSTSNFNSMSKEEEAPDGSSSGGWFFSSALFNGEGGAFLSEESFIFIFISLCLLVIFEHLRNRSVDDRGSLRKEDPPFHTMCELYKMESDEDEEDDEDEEEEEEDLDSVSIVVANSSGSGGGVCSSEANSSSATLRHHGGNSSRSKAPRPISAVPSEYSDVSTSSSRTSEGEDDVLVPSSNGGQESIILDNSLKMESFGAVDNRLDKAHRIAKELLSTEEQYVRVLYLIDQVFHTRVDQENRTQNLFSADVLPQMFANIKSIYKFHAEFLLPQLRERMENWKGSNQRIGDIFVKFSPFFKMYTEYVKNFGSAIHLINHIYNKNSKFAGIMDDIHSMPECGNLSLQHHMLTPIQRIPRYEMLLKDYLKKLPEDSDDREDSEKALHLVSTAAAHANDAMKRIEKFKKLLEVQECLSGTVDLVNPTRELVKEGKIVKISARSGDHQERYLFLFSDLLLLCSPRLITNRVIPSGTAPFRLRARFDVESIQVLEGDNLVTANSFYIRDNHKSVELYTQTLEEKEDWLEALFQTIKELYQRKSSLRIGRETLKPLDCEIGRKQPHLLKLDTISKCMDCGHPFSMMRKKHNCRACGIVICAKCSGQKFPLTFEENKPCRVCKTCFNLLNSADFSSCDSSPISSSSNSLTSGVNPPTAKEAAAAAASSNGDSNSNLPSRVKGLLEVSPSDSSLLCGYLQVKPLFNKGPSSKPLHRYFSLKCDGLLYSYTSERDRRALTSTPLRNYGVYRGSLELKGDSNVPGDKDRTIKLVHEPGPCRNTSTSSTCSTTSSYSSSSSSSSNNRKIYYLFSNNLASAERWAEALKAASRGDISLCSPSDKVSMGSSNDLHSSSSSHIEGLE</sequence>
<protein>
    <submittedName>
        <fullName evidence="10">FGD1</fullName>
    </submittedName>
</protein>
<evidence type="ECO:0000256" key="2">
    <source>
        <dbReference type="ARBA" id="ARBA00022490"/>
    </source>
</evidence>
<feature type="compositionally biased region" description="Basic and acidic residues" evidence="9">
    <location>
        <begin position="186"/>
        <end position="203"/>
    </location>
</feature>
<keyword evidence="5 8" id="KW-0863">Zinc-finger</keyword>
<dbReference type="Gene3D" id="2.30.29.30">
    <property type="entry name" value="Pleckstrin-homology domain (PH domain)/Phosphotyrosine-binding domain (PTB)"/>
    <property type="match status" value="2"/>
</dbReference>
<dbReference type="Pfam" id="PF01363">
    <property type="entry name" value="FYVE"/>
    <property type="match status" value="1"/>
</dbReference>
<name>A0A7R8H296_LEPSM</name>
<organism evidence="10 11">
    <name type="scientific">Lepeophtheirus salmonis</name>
    <name type="common">Salmon louse</name>
    <name type="synonym">Caligus salmonis</name>
    <dbReference type="NCBI Taxonomy" id="72036"/>
    <lineage>
        <taxon>Eukaryota</taxon>
        <taxon>Metazoa</taxon>
        <taxon>Ecdysozoa</taxon>
        <taxon>Arthropoda</taxon>
        <taxon>Crustacea</taxon>
        <taxon>Multicrustacea</taxon>
        <taxon>Hexanauplia</taxon>
        <taxon>Copepoda</taxon>
        <taxon>Siphonostomatoida</taxon>
        <taxon>Caligidae</taxon>
        <taxon>Lepeophtheirus</taxon>
    </lineage>
</organism>
<evidence type="ECO:0000313" key="10">
    <source>
        <dbReference type="EMBL" id="CAF2823386.1"/>
    </source>
</evidence>
<evidence type="ECO:0000256" key="8">
    <source>
        <dbReference type="PROSITE-ProRule" id="PRU00091"/>
    </source>
</evidence>
<dbReference type="PROSITE" id="PS50010">
    <property type="entry name" value="DH_2"/>
    <property type="match status" value="1"/>
</dbReference>
<dbReference type="PANTHER" id="PTHR12673:SF241">
    <property type="entry name" value="DH DOMAIN-CONTAINING PROTEIN"/>
    <property type="match status" value="1"/>
</dbReference>
<feature type="compositionally biased region" description="Low complexity" evidence="9">
    <location>
        <begin position="1235"/>
        <end position="1255"/>
    </location>
</feature>
<evidence type="ECO:0000256" key="1">
    <source>
        <dbReference type="ARBA" id="ARBA00004245"/>
    </source>
</evidence>
<dbReference type="InterPro" id="IPR001849">
    <property type="entry name" value="PH_domain"/>
</dbReference>
<dbReference type="SUPFAM" id="SSF50729">
    <property type="entry name" value="PH domain-like"/>
    <property type="match status" value="2"/>
</dbReference>
<dbReference type="InterPro" id="IPR017455">
    <property type="entry name" value="Znf_FYVE-rel"/>
</dbReference>
<dbReference type="InterPro" id="IPR011011">
    <property type="entry name" value="Znf_FYVE_PHD"/>
</dbReference>
<dbReference type="GO" id="GO:0007010">
    <property type="term" value="P:cytoskeleton organization"/>
    <property type="evidence" value="ECO:0007669"/>
    <property type="project" value="TreeGrafter"/>
</dbReference>
<feature type="compositionally biased region" description="Polar residues" evidence="9">
    <location>
        <begin position="590"/>
        <end position="608"/>
    </location>
</feature>
<feature type="region of interest" description="Disordered" evidence="9">
    <location>
        <begin position="551"/>
        <end position="645"/>
    </location>
</feature>
<evidence type="ECO:0000256" key="6">
    <source>
        <dbReference type="ARBA" id="ARBA00022833"/>
    </source>
</evidence>
<dbReference type="Pfam" id="PF00621">
    <property type="entry name" value="RhoGEF"/>
    <property type="match status" value="1"/>
</dbReference>
<evidence type="ECO:0000256" key="4">
    <source>
        <dbReference type="ARBA" id="ARBA00022723"/>
    </source>
</evidence>
<dbReference type="GO" id="GO:0046847">
    <property type="term" value="P:filopodium assembly"/>
    <property type="evidence" value="ECO:0007669"/>
    <property type="project" value="TreeGrafter"/>
</dbReference>
<feature type="compositionally biased region" description="Low complexity" evidence="9">
    <location>
        <begin position="334"/>
        <end position="357"/>
    </location>
</feature>
<keyword evidence="4" id="KW-0479">Metal-binding</keyword>
<feature type="region of interest" description="Disordered" evidence="9">
    <location>
        <begin position="415"/>
        <end position="445"/>
    </location>
</feature>
<proteinExistence type="predicted"/>
<dbReference type="EMBL" id="HG994592">
    <property type="protein sequence ID" value="CAF2823386.1"/>
    <property type="molecule type" value="Genomic_DNA"/>
</dbReference>
<dbReference type="InterPro" id="IPR051092">
    <property type="entry name" value="FYVE_RhoGEF_PH"/>
</dbReference>
<evidence type="ECO:0000256" key="7">
    <source>
        <dbReference type="ARBA" id="ARBA00023212"/>
    </source>
</evidence>
<feature type="compositionally biased region" description="Low complexity" evidence="9">
    <location>
        <begin position="619"/>
        <end position="631"/>
    </location>
</feature>
<feature type="region of interest" description="Disordered" evidence="9">
    <location>
        <begin position="184"/>
        <end position="203"/>
    </location>
</feature>
<dbReference type="CDD" id="cd13388">
    <property type="entry name" value="PH1_FGD1-4_like"/>
    <property type="match status" value="1"/>
</dbReference>
<evidence type="ECO:0000313" key="11">
    <source>
        <dbReference type="Proteomes" id="UP000675881"/>
    </source>
</evidence>
<feature type="region of interest" description="Disordered" evidence="9">
    <location>
        <begin position="1286"/>
        <end position="1315"/>
    </location>
</feature>
<keyword evidence="11" id="KW-1185">Reference proteome</keyword>
<dbReference type="Pfam" id="PF22697">
    <property type="entry name" value="SOS1_NGEF_PH"/>
    <property type="match status" value="1"/>
</dbReference>
<dbReference type="OrthoDB" id="245697at2759"/>
<feature type="compositionally biased region" description="Low complexity" evidence="9">
    <location>
        <begin position="571"/>
        <end position="580"/>
    </location>
</feature>
<feature type="compositionally biased region" description="Low complexity" evidence="9">
    <location>
        <begin position="245"/>
        <end position="267"/>
    </location>
</feature>
<dbReference type="PROSITE" id="PS50178">
    <property type="entry name" value="ZF_FYVE"/>
    <property type="match status" value="1"/>
</dbReference>
<feature type="compositionally biased region" description="Acidic residues" evidence="9">
    <location>
        <begin position="552"/>
        <end position="570"/>
    </location>
</feature>
<dbReference type="GO" id="GO:0005085">
    <property type="term" value="F:guanyl-nucleotide exchange factor activity"/>
    <property type="evidence" value="ECO:0007669"/>
    <property type="project" value="UniProtKB-KW"/>
</dbReference>
<reference evidence="10" key="1">
    <citation type="submission" date="2021-02" db="EMBL/GenBank/DDBJ databases">
        <authorList>
            <person name="Bekaert M."/>
        </authorList>
    </citation>
    <scope>NUCLEOTIDE SEQUENCE</scope>
    <source>
        <strain evidence="10">IoA-00</strain>
    </source>
</reference>
<dbReference type="SMART" id="SM00064">
    <property type="entry name" value="FYVE"/>
    <property type="match status" value="1"/>
</dbReference>
<dbReference type="InterPro" id="IPR011993">
    <property type="entry name" value="PH-like_dom_sf"/>
</dbReference>
<feature type="compositionally biased region" description="Low complexity" evidence="9">
    <location>
        <begin position="1296"/>
        <end position="1309"/>
    </location>
</feature>
<dbReference type="InterPro" id="IPR000306">
    <property type="entry name" value="Znf_FYVE"/>
</dbReference>
<dbReference type="InterPro" id="IPR055251">
    <property type="entry name" value="SOS1_NGEF_PH"/>
</dbReference>
<dbReference type="Proteomes" id="UP000675881">
    <property type="component" value="Chromosome 13"/>
</dbReference>
<dbReference type="GO" id="GO:0008270">
    <property type="term" value="F:zinc ion binding"/>
    <property type="evidence" value="ECO:0007669"/>
    <property type="project" value="UniProtKB-KW"/>
</dbReference>
<dbReference type="PROSITE" id="PS50003">
    <property type="entry name" value="PH_DOMAIN"/>
    <property type="match status" value="1"/>
</dbReference>
<dbReference type="GO" id="GO:0005737">
    <property type="term" value="C:cytoplasm"/>
    <property type="evidence" value="ECO:0007669"/>
    <property type="project" value="TreeGrafter"/>
</dbReference>
<keyword evidence="7" id="KW-0206">Cytoskeleton</keyword>
<dbReference type="GO" id="GO:0005856">
    <property type="term" value="C:cytoskeleton"/>
    <property type="evidence" value="ECO:0007669"/>
    <property type="project" value="UniProtKB-SubCell"/>
</dbReference>
<feature type="region of interest" description="Disordered" evidence="9">
    <location>
        <begin position="244"/>
        <end position="267"/>
    </location>
</feature>
<feature type="region of interest" description="Disordered" evidence="9">
    <location>
        <begin position="321"/>
        <end position="375"/>
    </location>
</feature>
<dbReference type="SMART" id="SM00233">
    <property type="entry name" value="PH"/>
    <property type="match status" value="2"/>
</dbReference>
<dbReference type="SUPFAM" id="SSF57903">
    <property type="entry name" value="FYVE/PHD zinc finger"/>
    <property type="match status" value="1"/>
</dbReference>
<dbReference type="PANTHER" id="PTHR12673">
    <property type="entry name" value="FACIOGENITAL DYSPLASIA PROTEIN"/>
    <property type="match status" value="1"/>
</dbReference>
<dbReference type="Gene3D" id="1.20.900.10">
    <property type="entry name" value="Dbl homology (DH) domain"/>
    <property type="match status" value="1"/>
</dbReference>
<evidence type="ECO:0000256" key="9">
    <source>
        <dbReference type="SAM" id="MobiDB-lite"/>
    </source>
</evidence>
<dbReference type="InterPro" id="IPR000219">
    <property type="entry name" value="DH_dom"/>
</dbReference>
<keyword evidence="6" id="KW-0862">Zinc</keyword>
<dbReference type="InterPro" id="IPR013083">
    <property type="entry name" value="Znf_RING/FYVE/PHD"/>
</dbReference>
<dbReference type="Gene3D" id="3.30.40.10">
    <property type="entry name" value="Zinc/RING finger domain, C3HC4 (zinc finger)"/>
    <property type="match status" value="1"/>
</dbReference>
<evidence type="ECO:0000256" key="5">
    <source>
        <dbReference type="ARBA" id="ARBA00022771"/>
    </source>
</evidence>
<keyword evidence="2" id="KW-0963">Cytoplasm</keyword>